<accession>A0A1S7DQC5</accession>
<feature type="chain" id="PRO_5013363350" description="T9SS C-terminal target domain-containing protein" evidence="2">
    <location>
        <begin position="20"/>
        <end position="654"/>
    </location>
</feature>
<organism evidence="3 4">
    <name type="scientific">Riemerella anatipestifer</name>
    <name type="common">Moraxella anatipestifer</name>
    <dbReference type="NCBI Taxonomy" id="34085"/>
    <lineage>
        <taxon>Bacteria</taxon>
        <taxon>Pseudomonadati</taxon>
        <taxon>Bacteroidota</taxon>
        <taxon>Flavobacteriia</taxon>
        <taxon>Flavobacteriales</taxon>
        <taxon>Weeksellaceae</taxon>
        <taxon>Riemerella</taxon>
    </lineage>
</organism>
<protein>
    <recommendedName>
        <fullName evidence="5">T9SS C-terminal target domain-containing protein</fullName>
    </recommendedName>
</protein>
<reference evidence="3 4" key="1">
    <citation type="submission" date="2015-06" db="EMBL/GenBank/DDBJ databases">
        <title>R. anatipestifer strain HXb2 is the most virulent strain so far, and the genome sequence would help us uncover the pathogenesis.</title>
        <authorList>
            <person name="Hu Q."/>
            <person name="Qi J."/>
            <person name="Bo H."/>
            <person name="Liu G."/>
            <person name="Tao M."/>
            <person name="Ding Y."/>
            <person name="Xue Y."/>
        </authorList>
    </citation>
    <scope>NUCLEOTIDE SEQUENCE [LARGE SCALE GENOMIC DNA]</scope>
    <source>
        <strain evidence="3 4">HXb2</strain>
    </source>
</reference>
<dbReference type="NCBIfam" id="TIGR04183">
    <property type="entry name" value="Por_Secre_tail"/>
    <property type="match status" value="1"/>
</dbReference>
<gene>
    <name evidence="3" type="ORF">AB406_0358</name>
</gene>
<evidence type="ECO:0000313" key="4">
    <source>
        <dbReference type="Proteomes" id="UP000189883"/>
    </source>
</evidence>
<dbReference type="EMBL" id="CP011859">
    <property type="protein sequence ID" value="AQY21318.1"/>
    <property type="molecule type" value="Genomic_DNA"/>
</dbReference>
<dbReference type="RefSeq" id="WP_221411261.1">
    <property type="nucleotide sequence ID" value="NZ_CP011859.1"/>
</dbReference>
<name>A0A1S7DQC5_RIEAN</name>
<sequence length="654" mass="70210">MKRNLFLLGALSLVSSLKAQFITYVGDKAGVYVKENALVYSGGGVKVVGTGVVDNSGNIMIVGDASSKFATVTTDGSNKLDGGNFILRMTQSTITDGQPTLGLRYGQLYIQGLTQGNITGIVDKQYKDIKHGTYQQVALPFFGKTLGSLSSELGKTFTNTRWSRNEILVFNNALVVSDNIATSSTTPKGTAYFMLGSNGLDTSNPPLGVFTVKGIPYANGITESLAGAATGVNFGTNGTATNKYRERYNSYWQDYFAIADGTAAWTDNFGKNIYQYGNPFFTNLDLGQLGKIITNIRGVRIEPSGVTSTAQGATWSATAKYITYASGVATGDVNAVIRPMQTFVIKLTDSNTATLNFDGLRRFAYTPRLEGTPYSVTAQSINQGGKVAMLSNSTLSSSKSINNTSSTSSTVKQLGLIALDANGVELDRTYYVVYGDAQTGQPSGASTQVAASGNLMGTFEEIPTGGIDESLSSTYWLYINEANEVTYKGKEIPMYTFSDKIHSFKVDIKENAKPIEEGASKLTSNESFYIKVGDKFTELRQGATLPVTPSSQSAYFGLYYGKPANEVLSSVEVQKPSSTVVVFDSSSNTHRVLFDQTWAKADVVVYDMSGRTIASQKDVDASTAFEIKLPAGQATYLVTAVSEKGVKFSQKIIK</sequence>
<evidence type="ECO:0000256" key="1">
    <source>
        <dbReference type="ARBA" id="ARBA00022729"/>
    </source>
</evidence>
<feature type="signal peptide" evidence="2">
    <location>
        <begin position="1"/>
        <end position="19"/>
    </location>
</feature>
<proteinExistence type="predicted"/>
<evidence type="ECO:0000313" key="3">
    <source>
        <dbReference type="EMBL" id="AQY21318.1"/>
    </source>
</evidence>
<evidence type="ECO:0008006" key="5">
    <source>
        <dbReference type="Google" id="ProtNLM"/>
    </source>
</evidence>
<keyword evidence="1 2" id="KW-0732">Signal</keyword>
<dbReference type="InterPro" id="IPR026444">
    <property type="entry name" value="Secre_tail"/>
</dbReference>
<evidence type="ECO:0000256" key="2">
    <source>
        <dbReference type="SAM" id="SignalP"/>
    </source>
</evidence>
<dbReference type="AlphaFoldDB" id="A0A1S7DQC5"/>
<dbReference type="Proteomes" id="UP000189883">
    <property type="component" value="Chromosome"/>
</dbReference>